<sequence>MNSHLPTEKQQKLKQLIVIFCILLITLLFAFTFLIAEPTQELSSFELDQQGQKVGSGPTEFRIYNQQVYVAVPSNGHYVIPEADLKTIRMLSDDIATRQIAVDQKHVYCGNMILKNLNPQTVRSIGDGYISDGQVSYYCSQITERNTELNVVKEVWQILLHHTGTGSKPQSYWYPHYQLETSQSPYQLTVQGTVSNGEYTYFRGKLVEQANGHTMRYLPSYSGRSDRLRESSYYTADGTHVYYKNKRVPVQDQSQLMVFDFGGGIESEFLHDPKTQNFYYQTSPFSQKYSPYYLLNKDDEHAHDPLFLSQQGIYFYHRKEQKIQRVGDNPFNQKLTQLAPDVFHNGQDTYYLGLYDKYIRSGRGTKLCYRSTVLYRLKNAPVNRWQKIAEVKYGDGRWRAATIWKNGAQYYYFDEFGQGQGFDQAVYLIKDAYALRFILNPSRSSDDIRQYVGRGILLSPQMEGLVKAKYDENFCVSELWSKNE</sequence>
<proteinExistence type="predicted"/>
<evidence type="ECO:0000313" key="3">
    <source>
        <dbReference type="Proteomes" id="UP000263753"/>
    </source>
</evidence>
<evidence type="ECO:0000256" key="1">
    <source>
        <dbReference type="SAM" id="Phobius"/>
    </source>
</evidence>
<gene>
    <name evidence="2" type="ORF">CDG60_14720</name>
</gene>
<feature type="transmembrane region" description="Helical" evidence="1">
    <location>
        <begin position="16"/>
        <end position="36"/>
    </location>
</feature>
<keyword evidence="1" id="KW-0472">Membrane</keyword>
<accession>A0A3B7M065</accession>
<protein>
    <recommendedName>
        <fullName evidence="4">DKNYY family protein</fullName>
    </recommendedName>
</protein>
<keyword evidence="1" id="KW-1133">Transmembrane helix</keyword>
<dbReference type="InterPro" id="IPR027375">
    <property type="entry name" value="DKNYY"/>
</dbReference>
<evidence type="ECO:0008006" key="4">
    <source>
        <dbReference type="Google" id="ProtNLM"/>
    </source>
</evidence>
<dbReference type="KEGG" id="achi:CDG60_14720"/>
<dbReference type="RefSeq" id="WP_087513967.1">
    <property type="nucleotide sequence ID" value="NZ_CP032134.1"/>
</dbReference>
<dbReference type="AlphaFoldDB" id="A0A3B7M065"/>
<reference evidence="3" key="1">
    <citation type="submission" date="2018-09" db="EMBL/GenBank/DDBJ databases">
        <title>The complete genome of Acinetobacter sp. strain WCHAc010005.</title>
        <authorList>
            <person name="Hu Y."/>
            <person name="Long H."/>
            <person name="Feng Y."/>
            <person name="Zong Z."/>
        </authorList>
    </citation>
    <scope>NUCLEOTIDE SEQUENCE [LARGE SCALE GENOMIC DNA]</scope>
    <source>
        <strain evidence="3">WCHAc010005</strain>
    </source>
</reference>
<keyword evidence="1" id="KW-0812">Transmembrane</keyword>
<dbReference type="EMBL" id="CP032134">
    <property type="protein sequence ID" value="AXY57705.1"/>
    <property type="molecule type" value="Genomic_DNA"/>
</dbReference>
<name>A0A3B7M065_9GAMM</name>
<dbReference type="Pfam" id="PF13644">
    <property type="entry name" value="DKNYY"/>
    <property type="match status" value="1"/>
</dbReference>
<dbReference type="Proteomes" id="UP000263753">
    <property type="component" value="Chromosome"/>
</dbReference>
<evidence type="ECO:0000313" key="2">
    <source>
        <dbReference type="EMBL" id="AXY57705.1"/>
    </source>
</evidence>
<organism evidence="2 3">
    <name type="scientific">Acinetobacter chinensis</name>
    <dbReference type="NCBI Taxonomy" id="2004650"/>
    <lineage>
        <taxon>Bacteria</taxon>
        <taxon>Pseudomonadati</taxon>
        <taxon>Pseudomonadota</taxon>
        <taxon>Gammaproteobacteria</taxon>
        <taxon>Moraxellales</taxon>
        <taxon>Moraxellaceae</taxon>
        <taxon>Acinetobacter</taxon>
    </lineage>
</organism>